<comment type="caution">
    <text evidence="1">The sequence shown here is derived from an EMBL/GenBank/DDBJ whole genome shotgun (WGS) entry which is preliminary data.</text>
</comment>
<proteinExistence type="predicted"/>
<evidence type="ECO:0000313" key="2">
    <source>
        <dbReference type="Proteomes" id="UP000593568"/>
    </source>
</evidence>
<reference evidence="1 2" key="1">
    <citation type="journal article" date="2019" name="Genome Biol. Evol.">
        <title>Insights into the evolution of the New World diploid cottons (Gossypium, subgenus Houzingenia) based on genome sequencing.</title>
        <authorList>
            <person name="Grover C.E."/>
            <person name="Arick M.A. 2nd"/>
            <person name="Thrash A."/>
            <person name="Conover J.L."/>
            <person name="Sanders W.S."/>
            <person name="Peterson D.G."/>
            <person name="Frelichowski J.E."/>
            <person name="Scheffler J.A."/>
            <person name="Scheffler B.E."/>
            <person name="Wendel J.F."/>
        </authorList>
    </citation>
    <scope>NUCLEOTIDE SEQUENCE [LARGE SCALE GENOMIC DNA]</scope>
    <source>
        <strain evidence="1">8</strain>
        <tissue evidence="1">Leaf</tissue>
    </source>
</reference>
<dbReference type="EMBL" id="JABEZW010000001">
    <property type="protein sequence ID" value="MBA0757820.1"/>
    <property type="molecule type" value="Genomic_DNA"/>
</dbReference>
<dbReference type="AlphaFoldDB" id="A0A7J9DAT8"/>
<gene>
    <name evidence="1" type="ORF">Gotri_020882</name>
</gene>
<keyword evidence="2" id="KW-1185">Reference proteome</keyword>
<sequence length="71" mass="7995">MESLIETWVDEHKLKKLKTGSNNNNQDFIDVMLSMIKDDHSMDLNCGRGRVFGRITFIAVVDITDAIAVIA</sequence>
<organism evidence="1 2">
    <name type="scientific">Gossypium trilobum</name>
    <dbReference type="NCBI Taxonomy" id="34281"/>
    <lineage>
        <taxon>Eukaryota</taxon>
        <taxon>Viridiplantae</taxon>
        <taxon>Streptophyta</taxon>
        <taxon>Embryophyta</taxon>
        <taxon>Tracheophyta</taxon>
        <taxon>Spermatophyta</taxon>
        <taxon>Magnoliopsida</taxon>
        <taxon>eudicotyledons</taxon>
        <taxon>Gunneridae</taxon>
        <taxon>Pentapetalae</taxon>
        <taxon>rosids</taxon>
        <taxon>malvids</taxon>
        <taxon>Malvales</taxon>
        <taxon>Malvaceae</taxon>
        <taxon>Malvoideae</taxon>
        <taxon>Gossypium</taxon>
    </lineage>
</organism>
<feature type="non-terminal residue" evidence="1">
    <location>
        <position position="71"/>
    </location>
</feature>
<evidence type="ECO:0000313" key="1">
    <source>
        <dbReference type="EMBL" id="MBA0757820.1"/>
    </source>
</evidence>
<accession>A0A7J9DAT8</accession>
<name>A0A7J9DAT8_9ROSI</name>
<dbReference type="Proteomes" id="UP000593568">
    <property type="component" value="Unassembled WGS sequence"/>
</dbReference>
<protein>
    <submittedName>
        <fullName evidence="1">Uncharacterized protein</fullName>
    </submittedName>
</protein>